<dbReference type="AlphaFoldDB" id="A0A0F9JFK0"/>
<gene>
    <name evidence="1" type="ORF">LCGC14_1762630</name>
</gene>
<proteinExistence type="predicted"/>
<organism evidence="1">
    <name type="scientific">marine sediment metagenome</name>
    <dbReference type="NCBI Taxonomy" id="412755"/>
    <lineage>
        <taxon>unclassified sequences</taxon>
        <taxon>metagenomes</taxon>
        <taxon>ecological metagenomes</taxon>
    </lineage>
</organism>
<evidence type="ECO:0000313" key="1">
    <source>
        <dbReference type="EMBL" id="KKM04596.1"/>
    </source>
</evidence>
<comment type="caution">
    <text evidence="1">The sequence shown here is derived from an EMBL/GenBank/DDBJ whole genome shotgun (WGS) entry which is preliminary data.</text>
</comment>
<sequence>MTSKIPPFNSEAITGRLEVYNPHIIYVCTKDGLYKFERGRWQEIKFIKDLR</sequence>
<accession>A0A0F9JFK0</accession>
<dbReference type="EMBL" id="LAZR01016417">
    <property type="protein sequence ID" value="KKM04596.1"/>
    <property type="molecule type" value="Genomic_DNA"/>
</dbReference>
<reference evidence="1" key="1">
    <citation type="journal article" date="2015" name="Nature">
        <title>Complex archaea that bridge the gap between prokaryotes and eukaryotes.</title>
        <authorList>
            <person name="Spang A."/>
            <person name="Saw J.H."/>
            <person name="Jorgensen S.L."/>
            <person name="Zaremba-Niedzwiedzka K."/>
            <person name="Martijn J."/>
            <person name="Lind A.E."/>
            <person name="van Eijk R."/>
            <person name="Schleper C."/>
            <person name="Guy L."/>
            <person name="Ettema T.J."/>
        </authorList>
    </citation>
    <scope>NUCLEOTIDE SEQUENCE</scope>
</reference>
<protein>
    <submittedName>
        <fullName evidence="1">Uncharacterized protein</fullName>
    </submittedName>
</protein>
<name>A0A0F9JFK0_9ZZZZ</name>